<dbReference type="Proteomes" id="UP000277896">
    <property type="component" value="Chromosome"/>
</dbReference>
<dbReference type="GeneID" id="79807394"/>
<evidence type="ECO:0000313" key="4">
    <source>
        <dbReference type="Proteomes" id="UP000236162"/>
    </source>
</evidence>
<dbReference type="EMBL" id="SEHH01000057">
    <property type="protein sequence ID" value="TBX42662.1"/>
    <property type="molecule type" value="Genomic_DNA"/>
</dbReference>
<dbReference type="InterPro" id="IPR037481">
    <property type="entry name" value="LacX"/>
</dbReference>
<dbReference type="KEGG" id="lpx:ASU28_07640"/>
<accession>A0A098R8X5</accession>
<dbReference type="GO" id="GO:0005975">
    <property type="term" value="P:carbohydrate metabolic process"/>
    <property type="evidence" value="ECO:0007669"/>
    <property type="project" value="InterPro"/>
</dbReference>
<evidence type="ECO:0000313" key="5">
    <source>
        <dbReference type="Proteomes" id="UP000277896"/>
    </source>
</evidence>
<dbReference type="RefSeq" id="WP_021731557.1">
    <property type="nucleotide sequence ID" value="NZ_AVAI01000119.1"/>
</dbReference>
<dbReference type="AlphaFoldDB" id="A0A098R8X5"/>
<dbReference type="Gene3D" id="2.70.98.10">
    <property type="match status" value="1"/>
</dbReference>
<dbReference type="PANTHER" id="PTHR11122">
    <property type="entry name" value="APOSPORY-ASSOCIATED PROTEIN C-RELATED"/>
    <property type="match status" value="1"/>
</dbReference>
<dbReference type="PANTHER" id="PTHR11122:SF13">
    <property type="entry name" value="GLUCOSE-6-PHOSPHATE 1-EPIMERASE"/>
    <property type="match status" value="1"/>
</dbReference>
<dbReference type="EMBL" id="CP032744">
    <property type="protein sequence ID" value="AYJ38690.1"/>
    <property type="molecule type" value="Genomic_DNA"/>
</dbReference>
<reference evidence="2 4" key="1">
    <citation type="submission" date="2017-04" db="EMBL/GenBank/DDBJ databases">
        <title>In vitro and in silico characterization of Lactobacillus paraplantarum D2-1, a starter culture for soymilk fermentation.</title>
        <authorList>
            <person name="Endo A."/>
            <person name="Sasaki F."/>
            <person name="Maeno S."/>
            <person name="Kanesaki Y."/>
            <person name="Kubota E."/>
            <person name="Torres G.A."/>
            <person name="Tomita S."/>
            <person name="Nakagawa J."/>
        </authorList>
    </citation>
    <scope>NUCLEOTIDE SEQUENCE [LARGE SCALE GENOMIC DNA]</scope>
    <source>
        <strain evidence="2 4">D2-1</strain>
    </source>
</reference>
<keyword evidence="4" id="KW-1185">Reference proteome</keyword>
<gene>
    <name evidence="2" type="primary">galM_2</name>
    <name evidence="3" type="ORF">EUZ87_07970</name>
    <name evidence="1" type="ORF">LP667_07620</name>
    <name evidence="2" type="ORF">LPPLD21_00348</name>
</gene>
<dbReference type="InterPro" id="IPR011013">
    <property type="entry name" value="Gal_mutarotase_sf_dom"/>
</dbReference>
<dbReference type="HOGENOM" id="CLU_057834_1_0_9"/>
<dbReference type="InterPro" id="IPR008183">
    <property type="entry name" value="Aldose_1/G6P_1-epimerase"/>
</dbReference>
<evidence type="ECO:0000313" key="1">
    <source>
        <dbReference type="EMBL" id="AYJ38690.1"/>
    </source>
</evidence>
<reference evidence="1 5" key="2">
    <citation type="submission" date="2018-10" db="EMBL/GenBank/DDBJ databases">
        <title>Genome seuquencing of Lactobacillus species.</title>
        <authorList>
            <person name="Baek C."/>
            <person name="Yi H."/>
        </authorList>
    </citation>
    <scope>NUCLEOTIDE SEQUENCE [LARGE SCALE GENOMIC DNA]</scope>
    <source>
        <strain evidence="1 5">DSM 10667</strain>
    </source>
</reference>
<dbReference type="EMBL" id="BDOR01000001">
    <property type="protein sequence ID" value="GBF00846.1"/>
    <property type="molecule type" value="Genomic_DNA"/>
</dbReference>
<sequence>MTVELKNEYLTVLINEAGAELSSVKSNDGIEYMWQADKTFWGRHAPVLFPIVGRLKNDQYTVAGQAYHMGQHGFARDNDFTVVKQTATQATLELTDSSATRDMYPYAFRLRLIYTLTDHELTVNYNVHNPANQELLFAVGGHPAFNVPLADSTATLADYKITVAPRKVYSHIPLQAPLNDAANADDFDLTKPLALSRDLFKDDALILALDHHETTLMLDTDRDDHGVAMTIEDAPYVGMWSPYPAEAPFVCLEPWWGIADNVDSDGQLSHKMGINRLAANQTFDAKYAISFF</sequence>
<dbReference type="GO" id="GO:0016853">
    <property type="term" value="F:isomerase activity"/>
    <property type="evidence" value="ECO:0007669"/>
    <property type="project" value="InterPro"/>
</dbReference>
<name>A0A098R8X5_9LACO</name>
<proteinExistence type="predicted"/>
<dbReference type="SUPFAM" id="SSF74650">
    <property type="entry name" value="Galactose mutarotase-like"/>
    <property type="match status" value="1"/>
</dbReference>
<organism evidence="3 6">
    <name type="scientific">Lactiplantibacillus paraplantarum</name>
    <dbReference type="NCBI Taxonomy" id="60520"/>
    <lineage>
        <taxon>Bacteria</taxon>
        <taxon>Bacillati</taxon>
        <taxon>Bacillota</taxon>
        <taxon>Bacilli</taxon>
        <taxon>Lactobacillales</taxon>
        <taxon>Lactobacillaceae</taxon>
        <taxon>Lactiplantibacillus</taxon>
    </lineage>
</organism>
<dbReference type="GO" id="GO:0030246">
    <property type="term" value="F:carbohydrate binding"/>
    <property type="evidence" value="ECO:0007669"/>
    <property type="project" value="InterPro"/>
</dbReference>
<dbReference type="eggNOG" id="COG2017">
    <property type="taxonomic scope" value="Bacteria"/>
</dbReference>
<dbReference type="CDD" id="cd09024">
    <property type="entry name" value="Aldose_epim_lacX"/>
    <property type="match status" value="1"/>
</dbReference>
<evidence type="ECO:0000313" key="6">
    <source>
        <dbReference type="Proteomes" id="UP000292648"/>
    </source>
</evidence>
<evidence type="ECO:0000313" key="3">
    <source>
        <dbReference type="EMBL" id="TBX42662.1"/>
    </source>
</evidence>
<dbReference type="Proteomes" id="UP000292648">
    <property type="component" value="Unassembled WGS sequence"/>
</dbReference>
<dbReference type="Pfam" id="PF01263">
    <property type="entry name" value="Aldose_epim"/>
    <property type="match status" value="1"/>
</dbReference>
<dbReference type="InterPro" id="IPR014718">
    <property type="entry name" value="GH-type_carb-bd"/>
</dbReference>
<protein>
    <submittedName>
        <fullName evidence="2 3">Aldose 1-epimerase</fullName>
    </submittedName>
</protein>
<evidence type="ECO:0000313" key="2">
    <source>
        <dbReference type="EMBL" id="GBF00846.1"/>
    </source>
</evidence>
<dbReference type="Proteomes" id="UP000236162">
    <property type="component" value="Unassembled WGS sequence"/>
</dbReference>
<reference evidence="3 6" key="3">
    <citation type="submission" date="2019-01" db="EMBL/GenBank/DDBJ databases">
        <title>Draft genome sequence of Lactobacillus paraplantarum OSY-TC318, a Producer of the novel lantibiotic Paraplantaracin TC318.</title>
        <authorList>
            <person name="Hussein W.E."/>
            <person name="Huang E."/>
            <person name="Yousef A.E."/>
        </authorList>
    </citation>
    <scope>NUCLEOTIDE SEQUENCE [LARGE SCALE GENOMIC DNA]</scope>
    <source>
        <strain evidence="3 6">OSY-TC318</strain>
    </source>
</reference>